<dbReference type="AlphaFoldDB" id="A0A1X2GQ20"/>
<sequence>MTEPHPRLIQRTLLPQMLYDLPSVPIASANGIYPSLKDVDAAMIQWNDLTKDYSQISNNVVLPLNIYLPDDLASMPEDYIIRQMISNPSKRSAIAFYASCINSSGFLQQIPERTLQRLHDRMTIYDCNGRLIGFVDVRQHWIHLHLAPRRQPPPPRNIDSPPC</sequence>
<dbReference type="Proteomes" id="UP000242146">
    <property type="component" value="Unassembled WGS sequence"/>
</dbReference>
<dbReference type="EMBL" id="MCGT01000006">
    <property type="protein sequence ID" value="ORX58895.1"/>
    <property type="molecule type" value="Genomic_DNA"/>
</dbReference>
<evidence type="ECO:0000313" key="1">
    <source>
        <dbReference type="EMBL" id="ORX58895.1"/>
    </source>
</evidence>
<proteinExistence type="predicted"/>
<accession>A0A1X2GQ20</accession>
<evidence type="ECO:0000313" key="2">
    <source>
        <dbReference type="Proteomes" id="UP000242146"/>
    </source>
</evidence>
<comment type="caution">
    <text evidence="1">The sequence shown here is derived from an EMBL/GenBank/DDBJ whole genome shotgun (WGS) entry which is preliminary data.</text>
</comment>
<name>A0A1X2GQ20_9FUNG</name>
<gene>
    <name evidence="1" type="ORF">DM01DRAFT_1371910</name>
</gene>
<reference evidence="1 2" key="1">
    <citation type="submission" date="2016-07" db="EMBL/GenBank/DDBJ databases">
        <title>Pervasive Adenine N6-methylation of Active Genes in Fungi.</title>
        <authorList>
            <consortium name="DOE Joint Genome Institute"/>
            <person name="Mondo S.J."/>
            <person name="Dannebaum R.O."/>
            <person name="Kuo R.C."/>
            <person name="Labutti K."/>
            <person name="Haridas S."/>
            <person name="Kuo A."/>
            <person name="Salamov A."/>
            <person name="Ahrendt S.R."/>
            <person name="Lipzen A."/>
            <person name="Sullivan W."/>
            <person name="Andreopoulos W.B."/>
            <person name="Clum A."/>
            <person name="Lindquist E."/>
            <person name="Daum C."/>
            <person name="Ramamoorthy G.K."/>
            <person name="Gryganskyi A."/>
            <person name="Culley D."/>
            <person name="Magnuson J.K."/>
            <person name="James T.Y."/>
            <person name="O'Malley M.A."/>
            <person name="Stajich J.E."/>
            <person name="Spatafora J.W."/>
            <person name="Visel A."/>
            <person name="Grigoriev I.V."/>
        </authorList>
    </citation>
    <scope>NUCLEOTIDE SEQUENCE [LARGE SCALE GENOMIC DNA]</scope>
    <source>
        <strain evidence="1 2">NRRL 3301</strain>
    </source>
</reference>
<organism evidence="1 2">
    <name type="scientific">Hesseltinella vesiculosa</name>
    <dbReference type="NCBI Taxonomy" id="101127"/>
    <lineage>
        <taxon>Eukaryota</taxon>
        <taxon>Fungi</taxon>
        <taxon>Fungi incertae sedis</taxon>
        <taxon>Mucoromycota</taxon>
        <taxon>Mucoromycotina</taxon>
        <taxon>Mucoromycetes</taxon>
        <taxon>Mucorales</taxon>
        <taxon>Cunninghamellaceae</taxon>
        <taxon>Hesseltinella</taxon>
    </lineage>
</organism>
<protein>
    <submittedName>
        <fullName evidence="1">Uncharacterized protein</fullName>
    </submittedName>
</protein>
<keyword evidence="2" id="KW-1185">Reference proteome</keyword>